<reference evidence="3 5" key="2">
    <citation type="submission" date="2019-03" db="EMBL/GenBank/DDBJ databases">
        <title>Genomics of glacier-inhabiting Cryobacterium strains.</title>
        <authorList>
            <person name="Liu Q."/>
            <person name="Xin Y.-H."/>
        </authorList>
    </citation>
    <scope>NUCLEOTIDE SEQUENCE [LARGE SCALE GENOMIC DNA]</scope>
    <source>
        <strain evidence="3 5">Hh8</strain>
    </source>
</reference>
<name>A0A4R8VG70_9MICO</name>
<dbReference type="Proteomes" id="UP000298252">
    <property type="component" value="Unassembled WGS sequence"/>
</dbReference>
<dbReference type="EMBL" id="SOFD01000009">
    <property type="protein sequence ID" value="TFB81250.1"/>
    <property type="molecule type" value="Genomic_DNA"/>
</dbReference>
<evidence type="ECO:0000256" key="1">
    <source>
        <dbReference type="SAM" id="Phobius"/>
    </source>
</evidence>
<protein>
    <submittedName>
        <fullName evidence="2">Uncharacterized protein</fullName>
    </submittedName>
</protein>
<sequence length="172" mass="18324">MKPYEDVNFGRPRKRLLRTSVGAVMTVVLVAVLTACGGARTGAQLLDDVARALGRSPSEVSVLVKAQTTAAESSDDILRRWAAPLREPGALRDDALTVSCQTVIDLSTSDEPLDEKSLLILVNNIAGLDPTTASMLEVRELSDAAFKQLGGKSNALSIQVQLDRFKDAVCTG</sequence>
<evidence type="ECO:0000313" key="3">
    <source>
        <dbReference type="EMBL" id="TFB81250.1"/>
    </source>
</evidence>
<keyword evidence="5" id="KW-1185">Reference proteome</keyword>
<keyword evidence="1" id="KW-0472">Membrane</keyword>
<keyword evidence="1" id="KW-0812">Transmembrane</keyword>
<dbReference type="STRING" id="1424659.SAMN05216368_1027"/>
<accession>A0A4R8VG70</accession>
<dbReference type="Proteomes" id="UP000199639">
    <property type="component" value="Unassembled WGS sequence"/>
</dbReference>
<dbReference type="EMBL" id="FNIB01000002">
    <property type="protein sequence ID" value="SDM68639.1"/>
    <property type="molecule type" value="Genomic_DNA"/>
</dbReference>
<evidence type="ECO:0000313" key="4">
    <source>
        <dbReference type="Proteomes" id="UP000199639"/>
    </source>
</evidence>
<gene>
    <name evidence="3" type="ORF">E3O21_05245</name>
    <name evidence="2" type="ORF">SAMN05216368_1027</name>
</gene>
<proteinExistence type="predicted"/>
<feature type="transmembrane region" description="Helical" evidence="1">
    <location>
        <begin position="21"/>
        <end position="40"/>
    </location>
</feature>
<dbReference type="RefSeq" id="WP_104089785.1">
    <property type="nucleotide sequence ID" value="NZ_FNIB01000002.1"/>
</dbReference>
<dbReference type="AlphaFoldDB" id="A0A4R8VG70"/>
<keyword evidence="1" id="KW-1133">Transmembrane helix</keyword>
<evidence type="ECO:0000313" key="2">
    <source>
        <dbReference type="EMBL" id="SDM68639.1"/>
    </source>
</evidence>
<organism evidence="2 4">
    <name type="scientific">Cryobacterium flavum</name>
    <dbReference type="NCBI Taxonomy" id="1424659"/>
    <lineage>
        <taxon>Bacteria</taxon>
        <taxon>Bacillati</taxon>
        <taxon>Actinomycetota</taxon>
        <taxon>Actinomycetes</taxon>
        <taxon>Micrococcales</taxon>
        <taxon>Microbacteriaceae</taxon>
        <taxon>Cryobacterium</taxon>
    </lineage>
</organism>
<evidence type="ECO:0000313" key="5">
    <source>
        <dbReference type="Proteomes" id="UP000298252"/>
    </source>
</evidence>
<reference evidence="2 4" key="1">
    <citation type="submission" date="2016-10" db="EMBL/GenBank/DDBJ databases">
        <authorList>
            <person name="Varghese N."/>
            <person name="Submissions S."/>
        </authorList>
    </citation>
    <scope>NUCLEOTIDE SEQUENCE [LARGE SCALE GENOMIC DNA]</scope>
    <source>
        <strain evidence="2 4">CGMCC 1.11215</strain>
    </source>
</reference>